<evidence type="ECO:0000313" key="1">
    <source>
        <dbReference type="EMBL" id="SFN31032.1"/>
    </source>
</evidence>
<dbReference type="EMBL" id="FOUY01000012">
    <property type="protein sequence ID" value="SFN31032.1"/>
    <property type="molecule type" value="Genomic_DNA"/>
</dbReference>
<dbReference type="RefSeq" id="WP_093342558.1">
    <property type="nucleotide sequence ID" value="NZ_FOUY01000012.1"/>
</dbReference>
<sequence>MYLEISRADARLAEPEVFTAFHVVRPAGLTPDEFTEALAAHGIGEPDGDDVLVRVAAVRALAAGRVGPDWEDGFAGMLAYAGRKGWLSADGSAVRAHVEGSAGS</sequence>
<proteinExistence type="predicted"/>
<accession>A0A1I4XZ00</accession>
<keyword evidence="2" id="KW-1185">Reference proteome</keyword>
<name>A0A1I4XZ00_PSUAM</name>
<evidence type="ECO:0000313" key="2">
    <source>
        <dbReference type="Proteomes" id="UP000199614"/>
    </source>
</evidence>
<protein>
    <submittedName>
        <fullName evidence="1">Uncharacterized protein</fullName>
    </submittedName>
</protein>
<dbReference type="OrthoDB" id="4481150at2"/>
<dbReference type="AlphaFoldDB" id="A0A1I4XZ00"/>
<dbReference type="Proteomes" id="UP000199614">
    <property type="component" value="Unassembled WGS sequence"/>
</dbReference>
<gene>
    <name evidence="1" type="ORF">SAMN05216207_101277</name>
</gene>
<dbReference type="STRING" id="260086.SAMN05216207_101277"/>
<organism evidence="1 2">
    <name type="scientific">Pseudonocardia ammonioxydans</name>
    <dbReference type="NCBI Taxonomy" id="260086"/>
    <lineage>
        <taxon>Bacteria</taxon>
        <taxon>Bacillati</taxon>
        <taxon>Actinomycetota</taxon>
        <taxon>Actinomycetes</taxon>
        <taxon>Pseudonocardiales</taxon>
        <taxon>Pseudonocardiaceae</taxon>
        <taxon>Pseudonocardia</taxon>
    </lineage>
</organism>
<reference evidence="1 2" key="1">
    <citation type="submission" date="2016-10" db="EMBL/GenBank/DDBJ databases">
        <authorList>
            <person name="de Groot N.N."/>
        </authorList>
    </citation>
    <scope>NUCLEOTIDE SEQUENCE [LARGE SCALE GENOMIC DNA]</scope>
    <source>
        <strain evidence="1 2">CGMCC 4.1877</strain>
    </source>
</reference>